<dbReference type="Gene3D" id="3.20.100.30">
    <property type="entry name" value="VTC, catalytic tunnel domain"/>
    <property type="match status" value="1"/>
</dbReference>
<dbReference type="Proteomes" id="UP000651482">
    <property type="component" value="Unassembled WGS sequence"/>
</dbReference>
<dbReference type="RefSeq" id="WP_249318612.1">
    <property type="nucleotide sequence ID" value="NZ_JACRSN010000005.1"/>
</dbReference>
<dbReference type="EMBL" id="JACRSN010000005">
    <property type="protein sequence ID" value="MBC8533265.1"/>
    <property type="molecule type" value="Genomic_DNA"/>
</dbReference>
<dbReference type="CDD" id="cd07750">
    <property type="entry name" value="PolyPPase_VTC_like"/>
    <property type="match status" value="1"/>
</dbReference>
<protein>
    <submittedName>
        <fullName evidence="2">Polyphosphate polymerase domain-containing protein</fullName>
    </submittedName>
</protein>
<sequence length="250" mass="29113">MAKMVFQRFEKKFLLGENQVAQLLPAISEFLELDPYCKKEKREYSIYNLYFDTDSSSVIRHSVDHPYYKEKLRLRSYRSPAGPEDRVFLEIKKKIGGVVAKRRVVLTHREAQAFLQDRTWPDSVSPITAQILDELDFYLQVHDVQPTAYISYDRTALFGKTDSSLRVTFDRNILTRRTDLRLDSPRYGTPLLSPQQRLMEIKCSGAIPIWLTRLLAEQGIYKTSFSKYGREYLAYVAQTQLKNPVAQKAI</sequence>
<comment type="caution">
    <text evidence="2">The sequence shown here is derived from an EMBL/GenBank/DDBJ whole genome shotgun (WGS) entry which is preliminary data.</text>
</comment>
<feature type="domain" description="VTC" evidence="1">
    <location>
        <begin position="8"/>
        <end position="232"/>
    </location>
</feature>
<name>A0A926DAA1_9FIRM</name>
<reference evidence="2" key="1">
    <citation type="submission" date="2020-08" db="EMBL/GenBank/DDBJ databases">
        <title>Genome public.</title>
        <authorList>
            <person name="Liu C."/>
            <person name="Sun Q."/>
        </authorList>
    </citation>
    <scope>NUCLEOTIDE SEQUENCE</scope>
    <source>
        <strain evidence="2">NSJ-40</strain>
    </source>
</reference>
<dbReference type="AlphaFoldDB" id="A0A926DAA1"/>
<keyword evidence="3" id="KW-1185">Reference proteome</keyword>
<accession>A0A926DAA1</accession>
<gene>
    <name evidence="2" type="ORF">IAG03_04460</name>
</gene>
<evidence type="ECO:0000313" key="2">
    <source>
        <dbReference type="EMBL" id="MBC8533265.1"/>
    </source>
</evidence>
<evidence type="ECO:0000259" key="1">
    <source>
        <dbReference type="Pfam" id="PF09359"/>
    </source>
</evidence>
<evidence type="ECO:0000313" key="3">
    <source>
        <dbReference type="Proteomes" id="UP000651482"/>
    </source>
</evidence>
<dbReference type="InterPro" id="IPR018966">
    <property type="entry name" value="VTC_domain"/>
</dbReference>
<proteinExistence type="predicted"/>
<organism evidence="2 3">
    <name type="scientific">Yeguia hominis</name>
    <dbReference type="NCBI Taxonomy" id="2763662"/>
    <lineage>
        <taxon>Bacteria</taxon>
        <taxon>Bacillati</taxon>
        <taxon>Bacillota</taxon>
        <taxon>Clostridia</taxon>
        <taxon>Eubacteriales</taxon>
        <taxon>Yeguiaceae</taxon>
        <taxon>Yeguia</taxon>
    </lineage>
</organism>
<dbReference type="Pfam" id="PF09359">
    <property type="entry name" value="VTC"/>
    <property type="match status" value="1"/>
</dbReference>
<dbReference type="GO" id="GO:0006799">
    <property type="term" value="P:polyphosphate biosynthetic process"/>
    <property type="evidence" value="ECO:0007669"/>
    <property type="project" value="UniProtKB-ARBA"/>
</dbReference>
<dbReference type="InterPro" id="IPR042267">
    <property type="entry name" value="VTC_sf"/>
</dbReference>